<reference evidence="3" key="2">
    <citation type="submission" date="2021-10" db="EMBL/GenBank/DDBJ databases">
        <title>Phylogenomics reveals ancestral predisposition of the termite-cultivated fungus Termitomyces towards a domesticated lifestyle.</title>
        <authorList>
            <person name="Auxier B."/>
            <person name="Grum-Grzhimaylo A."/>
            <person name="Cardenas M.E."/>
            <person name="Lodge J.D."/>
            <person name="Laessoe T."/>
            <person name="Pedersen O."/>
            <person name="Smith M.E."/>
            <person name="Kuyper T.W."/>
            <person name="Franco-Molano E.A."/>
            <person name="Baroni T.J."/>
            <person name="Aanen D.K."/>
        </authorList>
    </citation>
    <scope>NUCLEOTIDE SEQUENCE</scope>
    <source>
        <strain evidence="3">AP01</strain>
        <tissue evidence="3">Mycelium</tissue>
    </source>
</reference>
<accession>A0A9P7KFX3</accession>
<reference evidence="3" key="1">
    <citation type="submission" date="2020-07" db="EMBL/GenBank/DDBJ databases">
        <authorList>
            <person name="Nieuwenhuis M."/>
            <person name="Van De Peppel L.J.J."/>
        </authorList>
    </citation>
    <scope>NUCLEOTIDE SEQUENCE</scope>
    <source>
        <strain evidence="3">AP01</strain>
        <tissue evidence="3">Mycelium</tissue>
    </source>
</reference>
<dbReference type="AlphaFoldDB" id="A0A9P7KFX3"/>
<keyword evidence="4" id="KW-1185">Reference proteome</keyword>
<proteinExistence type="predicted"/>
<sequence length="273" mass="30560">MTTSPPSNIAQQPPRVSSSLQAGTEKILELIAAEREDATRDARAHVANLEYQLRSFKHSADALIAAERAKTHAIHDSLVQNQAILAQYQQYVANNQGAVQQQQRHPVTPRHMQIATAPYADAQSVKSDAYMRRRLEDLQNALQDVGITFCEDNSLRFEAGWASVLAQLEAHDFGVLNAGRLQQVLLQLSEKLRSDRKTILQLEQRVLSSDEEIRQMTEKYEMEIQRLKRELSLVQDDTAPVALSPTTSHVSQTSPELAPVCNVPGKHSNFTME</sequence>
<organism evidence="3 4">
    <name type="scientific">Asterophora parasitica</name>
    <dbReference type="NCBI Taxonomy" id="117018"/>
    <lineage>
        <taxon>Eukaryota</taxon>
        <taxon>Fungi</taxon>
        <taxon>Dikarya</taxon>
        <taxon>Basidiomycota</taxon>
        <taxon>Agaricomycotina</taxon>
        <taxon>Agaricomycetes</taxon>
        <taxon>Agaricomycetidae</taxon>
        <taxon>Agaricales</taxon>
        <taxon>Tricholomatineae</taxon>
        <taxon>Lyophyllaceae</taxon>
        <taxon>Asterophora</taxon>
    </lineage>
</organism>
<feature type="coiled-coil region" evidence="1">
    <location>
        <begin position="185"/>
        <end position="237"/>
    </location>
</feature>
<dbReference type="Proteomes" id="UP000775547">
    <property type="component" value="Unassembled WGS sequence"/>
</dbReference>
<name>A0A9P7KFX3_9AGAR</name>
<protein>
    <submittedName>
        <fullName evidence="3">Uncharacterized protein</fullName>
    </submittedName>
</protein>
<feature type="region of interest" description="Disordered" evidence="2">
    <location>
        <begin position="243"/>
        <end position="262"/>
    </location>
</feature>
<gene>
    <name evidence="3" type="ORF">DXG03_000832</name>
</gene>
<dbReference type="EMBL" id="JABCKV010000011">
    <property type="protein sequence ID" value="KAG5647295.1"/>
    <property type="molecule type" value="Genomic_DNA"/>
</dbReference>
<evidence type="ECO:0000313" key="3">
    <source>
        <dbReference type="EMBL" id="KAG5647295.1"/>
    </source>
</evidence>
<evidence type="ECO:0000256" key="1">
    <source>
        <dbReference type="SAM" id="Coils"/>
    </source>
</evidence>
<keyword evidence="1" id="KW-0175">Coiled coil</keyword>
<comment type="caution">
    <text evidence="3">The sequence shown here is derived from an EMBL/GenBank/DDBJ whole genome shotgun (WGS) entry which is preliminary data.</text>
</comment>
<evidence type="ECO:0000313" key="4">
    <source>
        <dbReference type="Proteomes" id="UP000775547"/>
    </source>
</evidence>
<feature type="compositionally biased region" description="Polar residues" evidence="2">
    <location>
        <begin position="244"/>
        <end position="255"/>
    </location>
</feature>
<dbReference type="OrthoDB" id="3050337at2759"/>
<feature type="region of interest" description="Disordered" evidence="2">
    <location>
        <begin position="1"/>
        <end position="21"/>
    </location>
</feature>
<evidence type="ECO:0000256" key="2">
    <source>
        <dbReference type="SAM" id="MobiDB-lite"/>
    </source>
</evidence>